<dbReference type="GO" id="GO:0005615">
    <property type="term" value="C:extracellular space"/>
    <property type="evidence" value="ECO:0007669"/>
    <property type="project" value="TreeGrafter"/>
</dbReference>
<dbReference type="EMBL" id="CAKOFQ010006674">
    <property type="protein sequence ID" value="CAH1957807.1"/>
    <property type="molecule type" value="Genomic_DNA"/>
</dbReference>
<evidence type="ECO:0000313" key="7">
    <source>
        <dbReference type="EMBL" id="CAH1957807.1"/>
    </source>
</evidence>
<evidence type="ECO:0000256" key="1">
    <source>
        <dbReference type="ARBA" id="ARBA00004613"/>
    </source>
</evidence>
<proteinExistence type="predicted"/>
<keyword evidence="3" id="KW-0645">Protease</keyword>
<dbReference type="InterPro" id="IPR001254">
    <property type="entry name" value="Trypsin_dom"/>
</dbReference>
<comment type="caution">
    <text evidence="7">The sequence shown here is derived from an EMBL/GenBank/DDBJ whole genome shotgun (WGS) entry which is preliminary data.</text>
</comment>
<feature type="domain" description="Peptidase S1" evidence="6">
    <location>
        <begin position="10"/>
        <end position="38"/>
    </location>
</feature>
<keyword evidence="8" id="KW-1185">Reference proteome</keyword>
<dbReference type="GO" id="GO:0004252">
    <property type="term" value="F:serine-type endopeptidase activity"/>
    <property type="evidence" value="ECO:0007669"/>
    <property type="project" value="InterPro"/>
</dbReference>
<keyword evidence="5" id="KW-0720">Serine protease</keyword>
<dbReference type="GO" id="GO:0006508">
    <property type="term" value="P:proteolysis"/>
    <property type="evidence" value="ECO:0007669"/>
    <property type="project" value="UniProtKB-KW"/>
</dbReference>
<sequence length="50" mass="5709">MDCGFIERYICIVSWGNGCARPGYPGVYTRVTQYLDWIKQHAADGCFCED</sequence>
<keyword evidence="4" id="KW-0378">Hydrolase</keyword>
<dbReference type="Gene3D" id="2.40.10.10">
    <property type="entry name" value="Trypsin-like serine proteases"/>
    <property type="match status" value="1"/>
</dbReference>
<protein>
    <recommendedName>
        <fullName evidence="6">Peptidase S1 domain-containing protein</fullName>
    </recommendedName>
</protein>
<evidence type="ECO:0000313" key="8">
    <source>
        <dbReference type="Proteomes" id="UP001152888"/>
    </source>
</evidence>
<accession>A0A9P0NYB9</accession>
<dbReference type="SUPFAM" id="SSF50494">
    <property type="entry name" value="Trypsin-like serine proteases"/>
    <property type="match status" value="1"/>
</dbReference>
<dbReference type="PANTHER" id="PTHR24264">
    <property type="entry name" value="TRYPSIN-RELATED"/>
    <property type="match status" value="1"/>
</dbReference>
<dbReference type="Proteomes" id="UP001152888">
    <property type="component" value="Unassembled WGS sequence"/>
</dbReference>
<dbReference type="InterPro" id="IPR050127">
    <property type="entry name" value="Serine_Proteases_S1"/>
</dbReference>
<reference evidence="7" key="1">
    <citation type="submission" date="2022-03" db="EMBL/GenBank/DDBJ databases">
        <authorList>
            <person name="Sayadi A."/>
        </authorList>
    </citation>
    <scope>NUCLEOTIDE SEQUENCE</scope>
</reference>
<dbReference type="AlphaFoldDB" id="A0A9P0NYB9"/>
<keyword evidence="2" id="KW-0964">Secreted</keyword>
<evidence type="ECO:0000256" key="3">
    <source>
        <dbReference type="ARBA" id="ARBA00022670"/>
    </source>
</evidence>
<name>A0A9P0NYB9_ACAOB</name>
<evidence type="ECO:0000259" key="6">
    <source>
        <dbReference type="Pfam" id="PF00089"/>
    </source>
</evidence>
<gene>
    <name evidence="7" type="ORF">ACAOBT_LOCUS2307</name>
</gene>
<evidence type="ECO:0000256" key="2">
    <source>
        <dbReference type="ARBA" id="ARBA00022525"/>
    </source>
</evidence>
<dbReference type="InterPro" id="IPR043504">
    <property type="entry name" value="Peptidase_S1_PA_chymotrypsin"/>
</dbReference>
<dbReference type="Pfam" id="PF00089">
    <property type="entry name" value="Trypsin"/>
    <property type="match status" value="1"/>
</dbReference>
<organism evidence="7 8">
    <name type="scientific">Acanthoscelides obtectus</name>
    <name type="common">Bean weevil</name>
    <name type="synonym">Bruchus obtectus</name>
    <dbReference type="NCBI Taxonomy" id="200917"/>
    <lineage>
        <taxon>Eukaryota</taxon>
        <taxon>Metazoa</taxon>
        <taxon>Ecdysozoa</taxon>
        <taxon>Arthropoda</taxon>
        <taxon>Hexapoda</taxon>
        <taxon>Insecta</taxon>
        <taxon>Pterygota</taxon>
        <taxon>Neoptera</taxon>
        <taxon>Endopterygota</taxon>
        <taxon>Coleoptera</taxon>
        <taxon>Polyphaga</taxon>
        <taxon>Cucujiformia</taxon>
        <taxon>Chrysomeloidea</taxon>
        <taxon>Chrysomelidae</taxon>
        <taxon>Bruchinae</taxon>
        <taxon>Bruchini</taxon>
        <taxon>Acanthoscelides</taxon>
    </lineage>
</organism>
<comment type="subcellular location">
    <subcellularLocation>
        <location evidence="1">Secreted</location>
    </subcellularLocation>
</comment>
<evidence type="ECO:0000256" key="4">
    <source>
        <dbReference type="ARBA" id="ARBA00022801"/>
    </source>
</evidence>
<dbReference type="OrthoDB" id="546450at2759"/>
<evidence type="ECO:0000256" key="5">
    <source>
        <dbReference type="ARBA" id="ARBA00022825"/>
    </source>
</evidence>
<dbReference type="InterPro" id="IPR009003">
    <property type="entry name" value="Peptidase_S1_PA"/>
</dbReference>
<dbReference type="PANTHER" id="PTHR24264:SF65">
    <property type="entry name" value="SRCR DOMAIN-CONTAINING PROTEIN"/>
    <property type="match status" value="1"/>
</dbReference>